<proteinExistence type="inferred from homology"/>
<dbReference type="PANTHER" id="PTHR30576">
    <property type="entry name" value="COLANIC BIOSYNTHESIS UDP-GLUCOSE LIPID CARRIER TRANSFERASE"/>
    <property type="match status" value="1"/>
</dbReference>
<name>A0A923LMW7_9FIRM</name>
<keyword evidence="4" id="KW-0808">Transferase</keyword>
<keyword evidence="2" id="KW-0812">Transmembrane</keyword>
<protein>
    <submittedName>
        <fullName evidence="4">Sugar transferase</fullName>
    </submittedName>
</protein>
<dbReference type="AlphaFoldDB" id="A0A923LMW7"/>
<reference evidence="4" key="1">
    <citation type="submission" date="2020-08" db="EMBL/GenBank/DDBJ databases">
        <title>Genome public.</title>
        <authorList>
            <person name="Liu C."/>
            <person name="Sun Q."/>
        </authorList>
    </citation>
    <scope>NUCLEOTIDE SEQUENCE</scope>
    <source>
        <strain evidence="4">BX1005</strain>
    </source>
</reference>
<dbReference type="GO" id="GO:0016780">
    <property type="term" value="F:phosphotransferase activity, for other substituted phosphate groups"/>
    <property type="evidence" value="ECO:0007669"/>
    <property type="project" value="TreeGrafter"/>
</dbReference>
<feature type="domain" description="Bacterial sugar transferase" evidence="3">
    <location>
        <begin position="12"/>
        <end position="191"/>
    </location>
</feature>
<comment type="similarity">
    <text evidence="1">Belongs to the bacterial sugar transferase family.</text>
</comment>
<gene>
    <name evidence="4" type="ORF">H8S17_01005</name>
</gene>
<feature type="transmembrane region" description="Helical" evidence="2">
    <location>
        <begin position="17"/>
        <end position="40"/>
    </location>
</feature>
<comment type="caution">
    <text evidence="4">The sequence shown here is derived from an EMBL/GenBank/DDBJ whole genome shotgun (WGS) entry which is preliminary data.</text>
</comment>
<evidence type="ECO:0000313" key="4">
    <source>
        <dbReference type="EMBL" id="MBC5712798.1"/>
    </source>
</evidence>
<evidence type="ECO:0000256" key="1">
    <source>
        <dbReference type="ARBA" id="ARBA00006464"/>
    </source>
</evidence>
<organism evidence="4 5">
    <name type="scientific">Roseburia zhanii</name>
    <dbReference type="NCBI Taxonomy" id="2763064"/>
    <lineage>
        <taxon>Bacteria</taxon>
        <taxon>Bacillati</taxon>
        <taxon>Bacillota</taxon>
        <taxon>Clostridia</taxon>
        <taxon>Lachnospirales</taxon>
        <taxon>Lachnospiraceae</taxon>
        <taxon>Roseburia</taxon>
    </lineage>
</organism>
<evidence type="ECO:0000313" key="5">
    <source>
        <dbReference type="Proteomes" id="UP000606720"/>
    </source>
</evidence>
<sequence>MTKHQLIYTKVKRALDFILSLCACIILSPILIVLCIAIKIDSRGPVLFKQKRVGIHKTYFSIYKFRTMRIDTPKDMPTHMLKDPDQYITKVGRFLRRSSLDELPQLFNILKGDMSFVGPRPALWNQDDLVAERDKYGANDVIPGLTGWAQINGRDELEIPVKAALDGEYVRKMGFWFDTRCILGTFTSVLKADGVVEGGTGEMKKK</sequence>
<keyword evidence="2" id="KW-0472">Membrane</keyword>
<dbReference type="Proteomes" id="UP000606720">
    <property type="component" value="Unassembled WGS sequence"/>
</dbReference>
<dbReference type="Pfam" id="PF02397">
    <property type="entry name" value="Bac_transf"/>
    <property type="match status" value="1"/>
</dbReference>
<dbReference type="InterPro" id="IPR003362">
    <property type="entry name" value="Bact_transf"/>
</dbReference>
<dbReference type="PANTHER" id="PTHR30576:SF10">
    <property type="entry name" value="SLL5057 PROTEIN"/>
    <property type="match status" value="1"/>
</dbReference>
<keyword evidence="5" id="KW-1185">Reference proteome</keyword>
<evidence type="ECO:0000259" key="3">
    <source>
        <dbReference type="Pfam" id="PF02397"/>
    </source>
</evidence>
<dbReference type="EMBL" id="JACOPH010000001">
    <property type="protein sequence ID" value="MBC5712798.1"/>
    <property type="molecule type" value="Genomic_DNA"/>
</dbReference>
<accession>A0A923LMW7</accession>
<evidence type="ECO:0000256" key="2">
    <source>
        <dbReference type="SAM" id="Phobius"/>
    </source>
</evidence>
<dbReference type="RefSeq" id="WP_178050391.1">
    <property type="nucleotide sequence ID" value="NZ_JACOPH010000001.1"/>
</dbReference>
<keyword evidence="2" id="KW-1133">Transmembrane helix</keyword>